<evidence type="ECO:0000313" key="6">
    <source>
        <dbReference type="EMBL" id="WNR45265.1"/>
    </source>
</evidence>
<evidence type="ECO:0000256" key="3">
    <source>
        <dbReference type="ARBA" id="ARBA00023163"/>
    </source>
</evidence>
<feature type="transmembrane region" description="Helical" evidence="4">
    <location>
        <begin position="297"/>
        <end position="316"/>
    </location>
</feature>
<organism evidence="6 7">
    <name type="scientific">Paenibacillus roseopurpureus</name>
    <dbReference type="NCBI Taxonomy" id="2918901"/>
    <lineage>
        <taxon>Bacteria</taxon>
        <taxon>Bacillati</taxon>
        <taxon>Bacillota</taxon>
        <taxon>Bacilli</taxon>
        <taxon>Bacillales</taxon>
        <taxon>Paenibacillaceae</taxon>
        <taxon>Paenibacillus</taxon>
    </lineage>
</organism>
<dbReference type="GO" id="GO:0043565">
    <property type="term" value="F:sequence-specific DNA binding"/>
    <property type="evidence" value="ECO:0007669"/>
    <property type="project" value="InterPro"/>
</dbReference>
<name>A0AA96LV85_9BACL</name>
<dbReference type="PANTHER" id="PTHR43280:SF28">
    <property type="entry name" value="HTH-TYPE TRANSCRIPTIONAL ACTIVATOR RHAS"/>
    <property type="match status" value="1"/>
</dbReference>
<evidence type="ECO:0000259" key="5">
    <source>
        <dbReference type="PROSITE" id="PS01124"/>
    </source>
</evidence>
<evidence type="ECO:0000256" key="2">
    <source>
        <dbReference type="ARBA" id="ARBA00023125"/>
    </source>
</evidence>
<dbReference type="SMART" id="SM00342">
    <property type="entry name" value="HTH_ARAC"/>
    <property type="match status" value="1"/>
</dbReference>
<accession>A0AA96LV85</accession>
<keyword evidence="1" id="KW-0805">Transcription regulation</keyword>
<dbReference type="Pfam" id="PF17853">
    <property type="entry name" value="GGDEF_2"/>
    <property type="match status" value="1"/>
</dbReference>
<dbReference type="AlphaFoldDB" id="A0AA96LV85"/>
<gene>
    <name evidence="6" type="ORF">MJB10_03775</name>
</gene>
<dbReference type="PROSITE" id="PS00041">
    <property type="entry name" value="HTH_ARAC_FAMILY_1"/>
    <property type="match status" value="1"/>
</dbReference>
<evidence type="ECO:0000256" key="4">
    <source>
        <dbReference type="SAM" id="Phobius"/>
    </source>
</evidence>
<keyword evidence="2" id="KW-0238">DNA-binding</keyword>
<dbReference type="PRINTS" id="PR00032">
    <property type="entry name" value="HTHARAC"/>
</dbReference>
<dbReference type="CDD" id="cd18773">
    <property type="entry name" value="PDC1_HK_sensor"/>
    <property type="match status" value="1"/>
</dbReference>
<proteinExistence type="predicted"/>
<dbReference type="KEGG" id="proo:MJB10_03775"/>
<dbReference type="PROSITE" id="PS01124">
    <property type="entry name" value="HTH_ARAC_FAMILY_2"/>
    <property type="match status" value="1"/>
</dbReference>
<keyword evidence="3" id="KW-0804">Transcription</keyword>
<dbReference type="EMBL" id="CP130319">
    <property type="protein sequence ID" value="WNR45265.1"/>
    <property type="molecule type" value="Genomic_DNA"/>
</dbReference>
<dbReference type="Gene3D" id="1.10.10.60">
    <property type="entry name" value="Homeodomain-like"/>
    <property type="match status" value="2"/>
</dbReference>
<dbReference type="SUPFAM" id="SSF46689">
    <property type="entry name" value="Homeodomain-like"/>
    <property type="match status" value="1"/>
</dbReference>
<dbReference type="InterPro" id="IPR009057">
    <property type="entry name" value="Homeodomain-like_sf"/>
</dbReference>
<dbReference type="Proteomes" id="UP001304650">
    <property type="component" value="Chromosome"/>
</dbReference>
<keyword evidence="7" id="KW-1185">Reference proteome</keyword>
<keyword evidence="4" id="KW-0812">Transmembrane</keyword>
<dbReference type="PANTHER" id="PTHR43280">
    <property type="entry name" value="ARAC-FAMILY TRANSCRIPTIONAL REGULATOR"/>
    <property type="match status" value="1"/>
</dbReference>
<reference evidence="6" key="1">
    <citation type="submission" date="2022-02" db="EMBL/GenBank/DDBJ databases">
        <title>Paenibacillus sp. MBLB1832 Whole Genome Shotgun Sequencing.</title>
        <authorList>
            <person name="Hwang C.Y."/>
            <person name="Cho E.-S."/>
            <person name="Seo M.-J."/>
        </authorList>
    </citation>
    <scope>NUCLEOTIDE SEQUENCE</scope>
    <source>
        <strain evidence="6">MBLB1832</strain>
    </source>
</reference>
<dbReference type="InterPro" id="IPR018062">
    <property type="entry name" value="HTH_AraC-typ_CS"/>
</dbReference>
<evidence type="ECO:0000313" key="7">
    <source>
        <dbReference type="Proteomes" id="UP001304650"/>
    </source>
</evidence>
<keyword evidence="4" id="KW-1133">Transmembrane helix</keyword>
<dbReference type="Gene3D" id="3.30.450.20">
    <property type="entry name" value="PAS domain"/>
    <property type="match status" value="1"/>
</dbReference>
<sequence length="779" mass="89116">MSTQSKRSISMKISFVFAAIFFLIISLTVILSYVSSKSRLEDEFSNTTIALLNQIRQKTEMVLQEIDKESIDISQWPELTANMEDQFTSEGERILNSLIISNKMQALIRANPNISSIYIYSAKTGRILTDKTNANVMLFPDHQWLHDYDAMQSYHQWLGPRTITEVDQGAGIQRNVISLVRAYPLLSGTRKGAIVLNMDEKTLYDLIKEADIHRLGKTYTINEQGSIISNQNKALVTVGIDGIENIASGQMNDDASVYRDHKERRSIFYVKSPYNGWRYLSVVPNLQSPSILLMRNVLIGVAVVMFIFATLIVLTVNRYTFGPLDRLLKAMSSRTGNGTSEDKNKLRPPFGELSRLEGMFNNFVVSHDQMERQVRESLPGMKWKLIQDILMANRIHYHKLQPQLQSLGIKLHAANYTVMVIELDQRHVLQNPRDLSLYTYAIENIAEEYMNAEHKGVCAELANGRVAGIMSYEVQDEVANQITTLQVADLIRNSVEEALKVTVTIGVGRHYNKMGDIHHSYKEAQEALAYKLIMGNNVVISNDDIEKPNEMELHRFYGLTNHVVAALEQADQAKLKQTISHLFEQLTQKNVKPDMIKQLTIHLVMGSLNTITSKGYDILQFLERPNYIYEDMHLCESIEQIQAYLEGLLSQLINKINEQRVGRVKNETMDMAMAYIEQNYMNSELSLNMLADVFNLSVPYMSRLFKSYTESNFMDILIRKRMDRSRELLEFTSKKINEIAEEVGYTNTHSFTRIFKKYTGQTPGEYREAAVLKKAMECS</sequence>
<feature type="domain" description="HTH araC/xylS-type" evidence="5">
    <location>
        <begin position="670"/>
        <end position="769"/>
    </location>
</feature>
<evidence type="ECO:0000256" key="1">
    <source>
        <dbReference type="ARBA" id="ARBA00023015"/>
    </source>
</evidence>
<dbReference type="InterPro" id="IPR020449">
    <property type="entry name" value="Tscrpt_reg_AraC-type_HTH"/>
</dbReference>
<keyword evidence="4" id="KW-0472">Membrane</keyword>
<dbReference type="InterPro" id="IPR018060">
    <property type="entry name" value="HTH_AraC"/>
</dbReference>
<feature type="transmembrane region" description="Helical" evidence="4">
    <location>
        <begin position="12"/>
        <end position="34"/>
    </location>
</feature>
<protein>
    <submittedName>
        <fullName evidence="6">Helix-turn-helix domain-containing protein</fullName>
    </submittedName>
</protein>
<dbReference type="RefSeq" id="WP_314801866.1">
    <property type="nucleotide sequence ID" value="NZ_CP130319.1"/>
</dbReference>
<dbReference type="InterPro" id="IPR041522">
    <property type="entry name" value="CdaR_GGDEF"/>
</dbReference>
<dbReference type="Pfam" id="PF12833">
    <property type="entry name" value="HTH_18"/>
    <property type="match status" value="1"/>
</dbReference>
<dbReference type="GO" id="GO:0003700">
    <property type="term" value="F:DNA-binding transcription factor activity"/>
    <property type="evidence" value="ECO:0007669"/>
    <property type="project" value="InterPro"/>
</dbReference>